<dbReference type="InterPro" id="IPR001279">
    <property type="entry name" value="Metallo-B-lactamas"/>
</dbReference>
<reference evidence="2 3" key="1">
    <citation type="submission" date="2022-10" db="EMBL/GenBank/DDBJ databases">
        <title>Draft genome assembly of moderately radiation resistant bacterium Metabacillus halosaccharovorans.</title>
        <authorList>
            <person name="Pal S."/>
            <person name="Gopinathan A."/>
        </authorList>
    </citation>
    <scope>NUCLEOTIDE SEQUENCE [LARGE SCALE GENOMIC DNA]</scope>
    <source>
        <strain evidence="2 3">VITHBRA001</strain>
    </source>
</reference>
<dbReference type="SMART" id="SM00849">
    <property type="entry name" value="Lactamase_B"/>
    <property type="match status" value="1"/>
</dbReference>
<dbReference type="PANTHER" id="PTHR42951:SF17">
    <property type="entry name" value="METALLO-BETA-LACTAMASE DOMAIN-CONTAINING PROTEIN"/>
    <property type="match status" value="1"/>
</dbReference>
<dbReference type="InterPro" id="IPR050855">
    <property type="entry name" value="NDM-1-like"/>
</dbReference>
<sequence length="273" mass="30278">MPLTSITSGMGLEVVPDVYCFSVQIVNIIFVGNPRESNEFILIDAGMPGSEEIIIAEAKKRFGENCRPLAIVLTHGHFDHVGALNELLKIWDVPVYAHPLEQPYLTGKSDYPPPNPKADGLVAKMSPLFPRHSIDISSHLRLFNGDGSIPYLPNWRFIHTPGHTPGHVSLFRESDKVLIAGDAITTVEQESLYDVITQKQEMHGPPAYFTLDWEAAEQSVRKIEALHPEIAITGHGLPMTGNELQSNLRILTDNFVLTEIPENIKQSGDITLM</sequence>
<feature type="domain" description="Metallo-beta-lactamase" evidence="1">
    <location>
        <begin position="25"/>
        <end position="235"/>
    </location>
</feature>
<dbReference type="CDD" id="cd07721">
    <property type="entry name" value="yflN-like_MBL-fold"/>
    <property type="match status" value="1"/>
</dbReference>
<keyword evidence="3" id="KW-1185">Reference proteome</keyword>
<protein>
    <submittedName>
        <fullName evidence="2">MBL fold metallo-hydrolase</fullName>
    </submittedName>
</protein>
<dbReference type="RefSeq" id="WP_264143511.1">
    <property type="nucleotide sequence ID" value="NZ_JAOYEY010000043.1"/>
</dbReference>
<accession>A0ABT3DIQ2</accession>
<proteinExistence type="predicted"/>
<evidence type="ECO:0000259" key="1">
    <source>
        <dbReference type="SMART" id="SM00849"/>
    </source>
</evidence>
<dbReference type="EMBL" id="JAOYEY010000043">
    <property type="protein sequence ID" value="MCV9886935.1"/>
    <property type="molecule type" value="Genomic_DNA"/>
</dbReference>
<dbReference type="PANTHER" id="PTHR42951">
    <property type="entry name" value="METALLO-BETA-LACTAMASE DOMAIN-CONTAINING"/>
    <property type="match status" value="1"/>
</dbReference>
<dbReference type="SUPFAM" id="SSF56281">
    <property type="entry name" value="Metallo-hydrolase/oxidoreductase"/>
    <property type="match status" value="1"/>
</dbReference>
<gene>
    <name evidence="2" type="ORF">OIH86_14950</name>
</gene>
<organism evidence="2 3">
    <name type="scientific">Metabacillus halosaccharovorans</name>
    <dbReference type="NCBI Taxonomy" id="930124"/>
    <lineage>
        <taxon>Bacteria</taxon>
        <taxon>Bacillati</taxon>
        <taxon>Bacillota</taxon>
        <taxon>Bacilli</taxon>
        <taxon>Bacillales</taxon>
        <taxon>Bacillaceae</taxon>
        <taxon>Metabacillus</taxon>
    </lineage>
</organism>
<dbReference type="InterPro" id="IPR036866">
    <property type="entry name" value="RibonucZ/Hydroxyglut_hydro"/>
</dbReference>
<dbReference type="Pfam" id="PF00753">
    <property type="entry name" value="Lactamase_B"/>
    <property type="match status" value="1"/>
</dbReference>
<dbReference type="Gene3D" id="3.60.15.10">
    <property type="entry name" value="Ribonuclease Z/Hydroxyacylglutathione hydrolase-like"/>
    <property type="match status" value="1"/>
</dbReference>
<evidence type="ECO:0000313" key="2">
    <source>
        <dbReference type="EMBL" id="MCV9886935.1"/>
    </source>
</evidence>
<evidence type="ECO:0000313" key="3">
    <source>
        <dbReference type="Proteomes" id="UP001526147"/>
    </source>
</evidence>
<comment type="caution">
    <text evidence="2">The sequence shown here is derived from an EMBL/GenBank/DDBJ whole genome shotgun (WGS) entry which is preliminary data.</text>
</comment>
<name>A0ABT3DIQ2_9BACI</name>
<dbReference type="Proteomes" id="UP001526147">
    <property type="component" value="Unassembled WGS sequence"/>
</dbReference>